<evidence type="ECO:0000313" key="2">
    <source>
        <dbReference type="EMBL" id="OGG00378.1"/>
    </source>
</evidence>
<reference evidence="2 3" key="1">
    <citation type="journal article" date="2016" name="Nat. Commun.">
        <title>Thousands of microbial genomes shed light on interconnected biogeochemical processes in an aquifer system.</title>
        <authorList>
            <person name="Anantharaman K."/>
            <person name="Brown C.T."/>
            <person name="Hug L.A."/>
            <person name="Sharon I."/>
            <person name="Castelle C.J."/>
            <person name="Probst A.J."/>
            <person name="Thomas B.C."/>
            <person name="Singh A."/>
            <person name="Wilkins M.J."/>
            <person name="Karaoz U."/>
            <person name="Brodie E.L."/>
            <person name="Williams K.H."/>
            <person name="Hubbard S.S."/>
            <person name="Banfield J.F."/>
        </authorList>
    </citation>
    <scope>NUCLEOTIDE SEQUENCE [LARGE SCALE GENOMIC DNA]</scope>
</reference>
<comment type="caution">
    <text evidence="2">The sequence shown here is derived from an EMBL/GenBank/DDBJ whole genome shotgun (WGS) entry which is preliminary data.</text>
</comment>
<gene>
    <name evidence="2" type="ORF">A2Y99_00785</name>
</gene>
<proteinExistence type="predicted"/>
<evidence type="ECO:0000313" key="3">
    <source>
        <dbReference type="Proteomes" id="UP000178230"/>
    </source>
</evidence>
<name>A0A1F5YJJ1_9BACT</name>
<sequence length="128" mass="15229">MAFNIKQLIQTAPFPDDKKKALIENLDKMTEDQKYRIVNTAWYTLAQIHFAKLEAERQKIMDEVVHEERKFNPRDLEEIEKRLIEEFAYKLETAKTQETLEEIRQQLEKYKTKSFPQDKSAGPSLPQN</sequence>
<feature type="coiled-coil region" evidence="1">
    <location>
        <begin position="50"/>
        <end position="113"/>
    </location>
</feature>
<organism evidence="2 3">
    <name type="scientific">Candidatus Gottesmanbacteria bacterium RBG_13_37_7</name>
    <dbReference type="NCBI Taxonomy" id="1798369"/>
    <lineage>
        <taxon>Bacteria</taxon>
        <taxon>Candidatus Gottesmaniibacteriota</taxon>
    </lineage>
</organism>
<accession>A0A1F5YJJ1</accession>
<evidence type="ECO:0000256" key="1">
    <source>
        <dbReference type="SAM" id="Coils"/>
    </source>
</evidence>
<dbReference type="Proteomes" id="UP000178230">
    <property type="component" value="Unassembled WGS sequence"/>
</dbReference>
<dbReference type="EMBL" id="MFIY01000011">
    <property type="protein sequence ID" value="OGG00378.1"/>
    <property type="molecule type" value="Genomic_DNA"/>
</dbReference>
<protein>
    <submittedName>
        <fullName evidence="2">Uncharacterized protein</fullName>
    </submittedName>
</protein>
<dbReference type="AlphaFoldDB" id="A0A1F5YJJ1"/>
<keyword evidence="1" id="KW-0175">Coiled coil</keyword>